<dbReference type="Proteomes" id="UP000054018">
    <property type="component" value="Unassembled WGS sequence"/>
</dbReference>
<name>A0A0D0AEL8_9AGAM</name>
<reference evidence="2 3" key="1">
    <citation type="submission" date="2014-04" db="EMBL/GenBank/DDBJ databases">
        <authorList>
            <consortium name="DOE Joint Genome Institute"/>
            <person name="Kuo A."/>
            <person name="Kohler A."/>
            <person name="Costa M.D."/>
            <person name="Nagy L.G."/>
            <person name="Floudas D."/>
            <person name="Copeland A."/>
            <person name="Barry K.W."/>
            <person name="Cichocki N."/>
            <person name="Veneault-Fourrey C."/>
            <person name="LaButti K."/>
            <person name="Lindquist E.A."/>
            <person name="Lipzen A."/>
            <person name="Lundell T."/>
            <person name="Morin E."/>
            <person name="Murat C."/>
            <person name="Sun H."/>
            <person name="Tunlid A."/>
            <person name="Henrissat B."/>
            <person name="Grigoriev I.V."/>
            <person name="Hibbett D.S."/>
            <person name="Martin F."/>
            <person name="Nordberg H.P."/>
            <person name="Cantor M.N."/>
            <person name="Hua S.X."/>
        </authorList>
    </citation>
    <scope>NUCLEOTIDE SEQUENCE [LARGE SCALE GENOMIC DNA]</scope>
    <source>
        <strain evidence="2 3">441</strain>
    </source>
</reference>
<feature type="compositionally biased region" description="Low complexity" evidence="1">
    <location>
        <begin position="20"/>
        <end position="29"/>
    </location>
</feature>
<gene>
    <name evidence="2" type="ORF">PISMIDRAFT_670561</name>
</gene>
<organism evidence="2 3">
    <name type="scientific">Pisolithus microcarpus 441</name>
    <dbReference type="NCBI Taxonomy" id="765257"/>
    <lineage>
        <taxon>Eukaryota</taxon>
        <taxon>Fungi</taxon>
        <taxon>Dikarya</taxon>
        <taxon>Basidiomycota</taxon>
        <taxon>Agaricomycotina</taxon>
        <taxon>Agaricomycetes</taxon>
        <taxon>Agaricomycetidae</taxon>
        <taxon>Boletales</taxon>
        <taxon>Sclerodermatineae</taxon>
        <taxon>Pisolithaceae</taxon>
        <taxon>Pisolithus</taxon>
    </lineage>
</organism>
<feature type="region of interest" description="Disordered" evidence="1">
    <location>
        <begin position="1"/>
        <end position="31"/>
    </location>
</feature>
<protein>
    <submittedName>
        <fullName evidence="2">Uncharacterized protein</fullName>
    </submittedName>
</protein>
<evidence type="ECO:0000313" key="3">
    <source>
        <dbReference type="Proteomes" id="UP000054018"/>
    </source>
</evidence>
<evidence type="ECO:0000256" key="1">
    <source>
        <dbReference type="SAM" id="MobiDB-lite"/>
    </source>
</evidence>
<feature type="compositionally biased region" description="Polar residues" evidence="1">
    <location>
        <begin position="1"/>
        <end position="12"/>
    </location>
</feature>
<keyword evidence="3" id="KW-1185">Reference proteome</keyword>
<evidence type="ECO:0000313" key="2">
    <source>
        <dbReference type="EMBL" id="KIK30523.1"/>
    </source>
</evidence>
<dbReference type="AlphaFoldDB" id="A0A0D0AEL8"/>
<proteinExistence type="predicted"/>
<reference evidence="3" key="2">
    <citation type="submission" date="2015-01" db="EMBL/GenBank/DDBJ databases">
        <title>Evolutionary Origins and Diversification of the Mycorrhizal Mutualists.</title>
        <authorList>
            <consortium name="DOE Joint Genome Institute"/>
            <consortium name="Mycorrhizal Genomics Consortium"/>
            <person name="Kohler A."/>
            <person name="Kuo A."/>
            <person name="Nagy L.G."/>
            <person name="Floudas D."/>
            <person name="Copeland A."/>
            <person name="Barry K.W."/>
            <person name="Cichocki N."/>
            <person name="Veneault-Fourrey C."/>
            <person name="LaButti K."/>
            <person name="Lindquist E.A."/>
            <person name="Lipzen A."/>
            <person name="Lundell T."/>
            <person name="Morin E."/>
            <person name="Murat C."/>
            <person name="Riley R."/>
            <person name="Ohm R."/>
            <person name="Sun H."/>
            <person name="Tunlid A."/>
            <person name="Henrissat B."/>
            <person name="Grigoriev I.V."/>
            <person name="Hibbett D.S."/>
            <person name="Martin F."/>
        </authorList>
    </citation>
    <scope>NUCLEOTIDE SEQUENCE [LARGE SCALE GENOMIC DNA]</scope>
    <source>
        <strain evidence="3">441</strain>
    </source>
</reference>
<dbReference type="EMBL" id="KN833686">
    <property type="protein sequence ID" value="KIK30523.1"/>
    <property type="molecule type" value="Genomic_DNA"/>
</dbReference>
<accession>A0A0D0AEL8</accession>
<sequence length="71" mass="8228">MDDGTGSPSRTAPTHRERMPGSPRRSSPRAVISTSHLQVMNTAPWKPYQQTLTARRDERRYRPLVEFVHRL</sequence>
<dbReference type="HOGENOM" id="CLU_2740979_0_0_1"/>